<dbReference type="AlphaFoldDB" id="X1M8G2"/>
<name>X1M8G2_9ZZZZ</name>
<proteinExistence type="predicted"/>
<protein>
    <recommendedName>
        <fullName evidence="1">Methyltransferase type 11 domain-containing protein</fullName>
    </recommendedName>
</protein>
<reference evidence="2" key="1">
    <citation type="journal article" date="2014" name="Front. Microbiol.">
        <title>High frequency of phylogenetically diverse reductive dehalogenase-homologous genes in deep subseafloor sedimentary metagenomes.</title>
        <authorList>
            <person name="Kawai M."/>
            <person name="Futagami T."/>
            <person name="Toyoda A."/>
            <person name="Takaki Y."/>
            <person name="Nishi S."/>
            <person name="Hori S."/>
            <person name="Arai W."/>
            <person name="Tsubouchi T."/>
            <person name="Morono Y."/>
            <person name="Uchiyama I."/>
            <person name="Ito T."/>
            <person name="Fujiyama A."/>
            <person name="Inagaki F."/>
            <person name="Takami H."/>
        </authorList>
    </citation>
    <scope>NUCLEOTIDE SEQUENCE</scope>
    <source>
        <strain evidence="2">Expedition CK06-06</strain>
    </source>
</reference>
<dbReference type="SUPFAM" id="SSF53335">
    <property type="entry name" value="S-adenosyl-L-methionine-dependent methyltransferases"/>
    <property type="match status" value="1"/>
</dbReference>
<dbReference type="InterPro" id="IPR013216">
    <property type="entry name" value="Methyltransf_11"/>
</dbReference>
<comment type="caution">
    <text evidence="2">The sequence shown here is derived from an EMBL/GenBank/DDBJ whole genome shotgun (WGS) entry which is preliminary data.</text>
</comment>
<evidence type="ECO:0000259" key="1">
    <source>
        <dbReference type="Pfam" id="PF08241"/>
    </source>
</evidence>
<dbReference type="Pfam" id="PF08241">
    <property type="entry name" value="Methyltransf_11"/>
    <property type="match status" value="1"/>
</dbReference>
<sequence>VSHKGLHGIHYTDAPYKESPDIDITHRTMHPKSWWEEKFRTIAPDYPITIMYPRELENDDVEKCIAYPPKKTDDLVKLNIGSFTDMFYYGWINIDIIILDQFAESYGYQFQHHDVTQRLPYDDNNVDLIFSSHLLEHLSREDGAKFLKECARVLKPNGVIRISTPDAEKLSSEYINGQIWQYKYFFIHFVYLYN</sequence>
<dbReference type="Gene3D" id="3.40.50.150">
    <property type="entry name" value="Vaccinia Virus protein VP39"/>
    <property type="match status" value="1"/>
</dbReference>
<dbReference type="GO" id="GO:0008757">
    <property type="term" value="F:S-adenosylmethionine-dependent methyltransferase activity"/>
    <property type="evidence" value="ECO:0007669"/>
    <property type="project" value="InterPro"/>
</dbReference>
<feature type="non-terminal residue" evidence="2">
    <location>
        <position position="1"/>
    </location>
</feature>
<evidence type="ECO:0000313" key="2">
    <source>
        <dbReference type="EMBL" id="GAI02629.1"/>
    </source>
</evidence>
<accession>X1M8G2</accession>
<dbReference type="CDD" id="cd02440">
    <property type="entry name" value="AdoMet_MTases"/>
    <property type="match status" value="1"/>
</dbReference>
<gene>
    <name evidence="2" type="ORF">S06H3_18843</name>
</gene>
<feature type="domain" description="Methyltransferase type 11" evidence="1">
    <location>
        <begin position="108"/>
        <end position="160"/>
    </location>
</feature>
<dbReference type="InterPro" id="IPR029063">
    <property type="entry name" value="SAM-dependent_MTases_sf"/>
</dbReference>
<organism evidence="2">
    <name type="scientific">marine sediment metagenome</name>
    <dbReference type="NCBI Taxonomy" id="412755"/>
    <lineage>
        <taxon>unclassified sequences</taxon>
        <taxon>metagenomes</taxon>
        <taxon>ecological metagenomes</taxon>
    </lineage>
</organism>
<dbReference type="EMBL" id="BARV01009575">
    <property type="protein sequence ID" value="GAI02629.1"/>
    <property type="molecule type" value="Genomic_DNA"/>
</dbReference>